<dbReference type="PANTHER" id="PTHR11384">
    <property type="entry name" value="ATP-BINDING CASSETTE, SUB-FAMILY D MEMBER"/>
    <property type="match status" value="1"/>
</dbReference>
<dbReference type="GO" id="GO:0015910">
    <property type="term" value="P:long-chain fatty acid import into peroxisome"/>
    <property type="evidence" value="ECO:0007669"/>
    <property type="project" value="TreeGrafter"/>
</dbReference>
<feature type="region of interest" description="Disordered" evidence="9">
    <location>
        <begin position="649"/>
        <end position="686"/>
    </location>
</feature>
<keyword evidence="13" id="KW-1185">Reference proteome</keyword>
<dbReference type="PANTHER" id="PTHR11384:SF59">
    <property type="entry name" value="LYSOSOMAL COBALAMIN TRANSPORTER ABCD4"/>
    <property type="match status" value="1"/>
</dbReference>
<keyword evidence="8" id="KW-0175">Coiled coil</keyword>
<dbReference type="SUPFAM" id="SSF90123">
    <property type="entry name" value="ABC transporter transmembrane region"/>
    <property type="match status" value="1"/>
</dbReference>
<evidence type="ECO:0000256" key="7">
    <source>
        <dbReference type="ARBA" id="ARBA00023136"/>
    </source>
</evidence>
<dbReference type="GO" id="GO:0006635">
    <property type="term" value="P:fatty acid beta-oxidation"/>
    <property type="evidence" value="ECO:0007669"/>
    <property type="project" value="TreeGrafter"/>
</dbReference>
<evidence type="ECO:0000256" key="3">
    <source>
        <dbReference type="ARBA" id="ARBA00022692"/>
    </source>
</evidence>
<feature type="transmembrane region" description="Helical" evidence="10">
    <location>
        <begin position="217"/>
        <end position="241"/>
    </location>
</feature>
<keyword evidence="6 10" id="KW-1133">Transmembrane helix</keyword>
<evidence type="ECO:0000256" key="9">
    <source>
        <dbReference type="SAM" id="MobiDB-lite"/>
    </source>
</evidence>
<feature type="region of interest" description="Disordered" evidence="9">
    <location>
        <begin position="1"/>
        <end position="35"/>
    </location>
</feature>
<evidence type="ECO:0000256" key="4">
    <source>
        <dbReference type="ARBA" id="ARBA00022741"/>
    </source>
</evidence>
<dbReference type="EMBL" id="JAABOA010001001">
    <property type="protein sequence ID" value="KAF9582577.1"/>
    <property type="molecule type" value="Genomic_DNA"/>
</dbReference>
<dbReference type="InterPro" id="IPR011527">
    <property type="entry name" value="ABC1_TM_dom"/>
</dbReference>
<feature type="coiled-coil region" evidence="8">
    <location>
        <begin position="390"/>
        <end position="417"/>
    </location>
</feature>
<dbReference type="Pfam" id="PF00005">
    <property type="entry name" value="ABC_tran"/>
    <property type="match status" value="1"/>
</dbReference>
<evidence type="ECO:0000256" key="1">
    <source>
        <dbReference type="ARBA" id="ARBA00008575"/>
    </source>
</evidence>
<dbReference type="PROSITE" id="PS00211">
    <property type="entry name" value="ABC_TRANSPORTER_1"/>
    <property type="match status" value="1"/>
</dbReference>
<protein>
    <recommendedName>
        <fullName evidence="11">ABC transporter domain-containing protein</fullName>
    </recommendedName>
</protein>
<keyword evidence="4" id="KW-0547">Nucleotide-binding</keyword>
<evidence type="ECO:0000256" key="6">
    <source>
        <dbReference type="ARBA" id="ARBA00022989"/>
    </source>
</evidence>
<dbReference type="GO" id="GO:0005324">
    <property type="term" value="F:long-chain fatty acid transmembrane transporter activity"/>
    <property type="evidence" value="ECO:0007669"/>
    <property type="project" value="TreeGrafter"/>
</dbReference>
<dbReference type="GO" id="GO:0005524">
    <property type="term" value="F:ATP binding"/>
    <property type="evidence" value="ECO:0007669"/>
    <property type="project" value="UniProtKB-KW"/>
</dbReference>
<dbReference type="GO" id="GO:0042760">
    <property type="term" value="P:very long-chain fatty acid catabolic process"/>
    <property type="evidence" value="ECO:0007669"/>
    <property type="project" value="TreeGrafter"/>
</dbReference>
<name>A0A9P6FVP0_9FUNG</name>
<evidence type="ECO:0000313" key="12">
    <source>
        <dbReference type="EMBL" id="KAF9582577.1"/>
    </source>
</evidence>
<dbReference type="InterPro" id="IPR050835">
    <property type="entry name" value="ABC_transporter_sub-D"/>
</dbReference>
<dbReference type="InterPro" id="IPR003439">
    <property type="entry name" value="ABC_transporter-like_ATP-bd"/>
</dbReference>
<dbReference type="OrthoDB" id="422637at2759"/>
<feature type="transmembrane region" description="Helical" evidence="10">
    <location>
        <begin position="334"/>
        <end position="355"/>
    </location>
</feature>
<feature type="domain" description="ABC transporter" evidence="11">
    <location>
        <begin position="430"/>
        <end position="669"/>
    </location>
</feature>
<comment type="similarity">
    <text evidence="1">Belongs to the ABC transporter superfamily. ABCD family. Peroxisomal fatty acyl CoA transporter (TC 3.A.1.203) subfamily.</text>
</comment>
<dbReference type="InterPro" id="IPR003593">
    <property type="entry name" value="AAA+_ATPase"/>
</dbReference>
<dbReference type="InterPro" id="IPR017871">
    <property type="entry name" value="ABC_transporter-like_CS"/>
</dbReference>
<dbReference type="InterPro" id="IPR027417">
    <property type="entry name" value="P-loop_NTPase"/>
</dbReference>
<dbReference type="GO" id="GO:0005778">
    <property type="term" value="C:peroxisomal membrane"/>
    <property type="evidence" value="ECO:0007669"/>
    <property type="project" value="TreeGrafter"/>
</dbReference>
<dbReference type="GO" id="GO:0016887">
    <property type="term" value="F:ATP hydrolysis activity"/>
    <property type="evidence" value="ECO:0007669"/>
    <property type="project" value="InterPro"/>
</dbReference>
<keyword evidence="3 10" id="KW-0812">Transmembrane</keyword>
<sequence length="686" mass="77313">MYRLVTTEADSRDEDRTVTGSVHGGRQRRYLDPDSEPVKQSRIRSFFNRFTPPFIRAESDYPTRCGPTDVWCDPSDETIRNAARTEELGLAIPKQNESFRLNRLFIKRFGMILRVLVTKPCRAPSLYAGLASFCILNEGVVYFVGTIPSQYFKVLGDKDSAAFPYLLGALTLHLHRTYLQPKLLYRVLMMEMHEDVDNPDQRITQDVEKISETLRKIVVDLVIIPILIGFYTYQCWLMAGYTGPLCIYGYFLLSTVVTRVLINPIVDAVFYRESAEGYFRFLHMRFRQFAESIAFSRGECEAKESANESFEVLLRAQLCVIYKEFPLTCLTQSVSYFGSILSYVIIAIPIFWGTYDALPPTDVSVIAFVSMYLTYQFSQVIKCAQDFSDLAGYTSRLGQLMEALEELNTEMENVAIDFPHETNAQSDTSIRFEKVTLSTPTGEPVVKDFTYTFNAGVNTIIVGPNGAGKTSLLRAMGGLWPTERGEIILPQRFVKDVVFVPQVPYIPYGSLREQIAYPNRDQAPNITDADVVRVLRLARLDNLVRDVDDFDYLYTNEWLKMLSPGEQQKMAFARLFYARPLVAVLDEATCSMDTPSENEMFKQCQLLNISCITVSHNTMLEGYHIQKVELDGLGGWKCAPIVNQGGSGGFGSTDFGEDESSQDDNSGRTSSGGRNGGDNVATDTLI</sequence>
<evidence type="ECO:0000256" key="2">
    <source>
        <dbReference type="ARBA" id="ARBA00022448"/>
    </source>
</evidence>
<comment type="caution">
    <text evidence="12">The sequence shown here is derived from an EMBL/GenBank/DDBJ whole genome shotgun (WGS) entry which is preliminary data.</text>
</comment>
<organism evidence="12 13">
    <name type="scientific">Lunasporangiospora selenospora</name>
    <dbReference type="NCBI Taxonomy" id="979761"/>
    <lineage>
        <taxon>Eukaryota</taxon>
        <taxon>Fungi</taxon>
        <taxon>Fungi incertae sedis</taxon>
        <taxon>Mucoromycota</taxon>
        <taxon>Mortierellomycotina</taxon>
        <taxon>Mortierellomycetes</taxon>
        <taxon>Mortierellales</taxon>
        <taxon>Mortierellaceae</taxon>
        <taxon>Lunasporangiospora</taxon>
    </lineage>
</organism>
<dbReference type="Gene3D" id="1.20.1560.10">
    <property type="entry name" value="ABC transporter type 1, transmembrane domain"/>
    <property type="match status" value="1"/>
</dbReference>
<dbReference type="Proteomes" id="UP000780801">
    <property type="component" value="Unassembled WGS sequence"/>
</dbReference>
<dbReference type="SMART" id="SM00382">
    <property type="entry name" value="AAA"/>
    <property type="match status" value="1"/>
</dbReference>
<dbReference type="AlphaFoldDB" id="A0A9P6FVP0"/>
<evidence type="ECO:0000256" key="10">
    <source>
        <dbReference type="SAM" id="Phobius"/>
    </source>
</evidence>
<dbReference type="Pfam" id="PF06472">
    <property type="entry name" value="ABC_membrane_2"/>
    <property type="match status" value="1"/>
</dbReference>
<feature type="transmembrane region" description="Helical" evidence="10">
    <location>
        <begin position="247"/>
        <end position="271"/>
    </location>
</feature>
<dbReference type="PROSITE" id="PS50893">
    <property type="entry name" value="ABC_TRANSPORTER_2"/>
    <property type="match status" value="1"/>
</dbReference>
<keyword evidence="5" id="KW-0067">ATP-binding</keyword>
<reference evidence="12" key="1">
    <citation type="journal article" date="2020" name="Fungal Divers.">
        <title>Resolving the Mortierellaceae phylogeny through synthesis of multi-gene phylogenetics and phylogenomics.</title>
        <authorList>
            <person name="Vandepol N."/>
            <person name="Liber J."/>
            <person name="Desiro A."/>
            <person name="Na H."/>
            <person name="Kennedy M."/>
            <person name="Barry K."/>
            <person name="Grigoriev I.V."/>
            <person name="Miller A.N."/>
            <person name="O'Donnell K."/>
            <person name="Stajich J.E."/>
            <person name="Bonito G."/>
        </authorList>
    </citation>
    <scope>NUCLEOTIDE SEQUENCE</scope>
    <source>
        <strain evidence="12">KOD1015</strain>
    </source>
</reference>
<dbReference type="CDD" id="cd03223">
    <property type="entry name" value="ABCD_peroxisomal_ALDP"/>
    <property type="match status" value="1"/>
</dbReference>
<dbReference type="GO" id="GO:0140359">
    <property type="term" value="F:ABC-type transporter activity"/>
    <property type="evidence" value="ECO:0007669"/>
    <property type="project" value="InterPro"/>
</dbReference>
<keyword evidence="2" id="KW-0813">Transport</keyword>
<evidence type="ECO:0000259" key="11">
    <source>
        <dbReference type="PROSITE" id="PS50893"/>
    </source>
</evidence>
<accession>A0A9P6FVP0</accession>
<dbReference type="GO" id="GO:0007031">
    <property type="term" value="P:peroxisome organization"/>
    <property type="evidence" value="ECO:0007669"/>
    <property type="project" value="TreeGrafter"/>
</dbReference>
<dbReference type="Gene3D" id="3.40.50.300">
    <property type="entry name" value="P-loop containing nucleotide triphosphate hydrolases"/>
    <property type="match status" value="1"/>
</dbReference>
<gene>
    <name evidence="12" type="ORF">BGW38_000043</name>
</gene>
<keyword evidence="7 10" id="KW-0472">Membrane</keyword>
<dbReference type="SUPFAM" id="SSF52540">
    <property type="entry name" value="P-loop containing nucleoside triphosphate hydrolases"/>
    <property type="match status" value="1"/>
</dbReference>
<proteinExistence type="inferred from homology"/>
<evidence type="ECO:0000313" key="13">
    <source>
        <dbReference type="Proteomes" id="UP000780801"/>
    </source>
</evidence>
<evidence type="ECO:0000256" key="8">
    <source>
        <dbReference type="SAM" id="Coils"/>
    </source>
</evidence>
<feature type="compositionally biased region" description="Low complexity" evidence="9">
    <location>
        <begin position="663"/>
        <end position="672"/>
    </location>
</feature>
<evidence type="ECO:0000256" key="5">
    <source>
        <dbReference type="ARBA" id="ARBA00022840"/>
    </source>
</evidence>
<dbReference type="InterPro" id="IPR036640">
    <property type="entry name" value="ABC1_TM_sf"/>
</dbReference>